<dbReference type="SMART" id="SM00587">
    <property type="entry name" value="CHK"/>
    <property type="match status" value="1"/>
</dbReference>
<dbReference type="InterPro" id="IPR015897">
    <property type="entry name" value="CHK_kinase-like"/>
</dbReference>
<reference evidence="2" key="1">
    <citation type="submission" date="2022-01" db="EMBL/GenBank/DDBJ databases">
        <authorList>
            <person name="King R."/>
        </authorList>
    </citation>
    <scope>NUCLEOTIDE SEQUENCE</scope>
</reference>
<accession>A0A9P0MNB9</accession>
<dbReference type="Pfam" id="PF02958">
    <property type="entry name" value="EcKL"/>
    <property type="match status" value="1"/>
</dbReference>
<sequence length="413" mass="48815">MAKVQIDELEQEVIDWVENSLIEAERRKCVRKVHEVQKLTAVSKGDNYTSDLSRLRIKVQQFDGRVEDRWVIYKTLPNTKLRQKYMKQSGLFRTEFRMYQDVLPELERIRREKEVGEPYWGESYALSNYESLLLEDLSVLGYKMGQRKEGLDFKHCSLVMRALGKYHALSVIHRERGDLIISDFSKNFLETNIEMMEKFYLMSFEELIQSIETKWDEEWKVYGKALRKVTETLIRDLVKNFAIEHDKFNVLNHGDCWVNNVLFKYDFENNPVSLRFIDFQMSYYNTPGYDLQYFLNTSPSAEVRRRKNELLQIYYDSLITNLRCFEYEGELPSMEDINQGLTKAALYGLGSAVSLLPLMLLRKEDVPDMEEMLKMSEESTEIPKGLVPTDTEAYRNIMKIVIKDFEERGILQL</sequence>
<dbReference type="OrthoDB" id="6630780at2759"/>
<name>A0A9P0MNB9_NEZVI</name>
<feature type="domain" description="CHK kinase-like" evidence="1">
    <location>
        <begin position="132"/>
        <end position="324"/>
    </location>
</feature>
<dbReference type="Gene3D" id="3.90.1200.10">
    <property type="match status" value="1"/>
</dbReference>
<dbReference type="AlphaFoldDB" id="A0A9P0MNB9"/>
<dbReference type="PANTHER" id="PTHR11012">
    <property type="entry name" value="PROTEIN KINASE-LIKE DOMAIN-CONTAINING"/>
    <property type="match status" value="1"/>
</dbReference>
<dbReference type="PANTHER" id="PTHR11012:SF56">
    <property type="entry name" value="CHK KINASE-LIKE DOMAIN-CONTAINING PROTEIN-RELATED"/>
    <property type="match status" value="1"/>
</dbReference>
<dbReference type="Proteomes" id="UP001152798">
    <property type="component" value="Chromosome 4"/>
</dbReference>
<dbReference type="InterPro" id="IPR011009">
    <property type="entry name" value="Kinase-like_dom_sf"/>
</dbReference>
<evidence type="ECO:0000313" key="3">
    <source>
        <dbReference type="Proteomes" id="UP001152798"/>
    </source>
</evidence>
<dbReference type="EMBL" id="OV725080">
    <property type="protein sequence ID" value="CAH1399054.1"/>
    <property type="molecule type" value="Genomic_DNA"/>
</dbReference>
<gene>
    <name evidence="2" type="ORF">NEZAVI_LOCUS8584</name>
</gene>
<dbReference type="InterPro" id="IPR004119">
    <property type="entry name" value="EcKL"/>
</dbReference>
<organism evidence="2 3">
    <name type="scientific">Nezara viridula</name>
    <name type="common">Southern green stink bug</name>
    <name type="synonym">Cimex viridulus</name>
    <dbReference type="NCBI Taxonomy" id="85310"/>
    <lineage>
        <taxon>Eukaryota</taxon>
        <taxon>Metazoa</taxon>
        <taxon>Ecdysozoa</taxon>
        <taxon>Arthropoda</taxon>
        <taxon>Hexapoda</taxon>
        <taxon>Insecta</taxon>
        <taxon>Pterygota</taxon>
        <taxon>Neoptera</taxon>
        <taxon>Paraneoptera</taxon>
        <taxon>Hemiptera</taxon>
        <taxon>Heteroptera</taxon>
        <taxon>Panheteroptera</taxon>
        <taxon>Pentatomomorpha</taxon>
        <taxon>Pentatomoidea</taxon>
        <taxon>Pentatomidae</taxon>
        <taxon>Pentatominae</taxon>
        <taxon>Nezara</taxon>
    </lineage>
</organism>
<evidence type="ECO:0000259" key="1">
    <source>
        <dbReference type="SMART" id="SM00587"/>
    </source>
</evidence>
<dbReference type="SUPFAM" id="SSF56112">
    <property type="entry name" value="Protein kinase-like (PK-like)"/>
    <property type="match status" value="1"/>
</dbReference>
<proteinExistence type="predicted"/>
<protein>
    <recommendedName>
        <fullName evidence="1">CHK kinase-like domain-containing protein</fullName>
    </recommendedName>
</protein>
<keyword evidence="3" id="KW-1185">Reference proteome</keyword>
<evidence type="ECO:0000313" key="2">
    <source>
        <dbReference type="EMBL" id="CAH1399054.1"/>
    </source>
</evidence>